<dbReference type="RefSeq" id="WP_091690354.1">
    <property type="nucleotide sequence ID" value="NZ_CAAGSJ010000007.1"/>
</dbReference>
<keyword evidence="2" id="KW-1185">Reference proteome</keyword>
<dbReference type="EMBL" id="FOHQ01000006">
    <property type="protein sequence ID" value="SET00427.1"/>
    <property type="molecule type" value="Genomic_DNA"/>
</dbReference>
<accession>A0A1I0B124</accession>
<proteinExistence type="predicted"/>
<gene>
    <name evidence="1" type="ORF">SAMN04488587_1891</name>
</gene>
<dbReference type="AlphaFoldDB" id="A0A1I0B124"/>
<organism evidence="1 2">
    <name type="scientific">Methanococcoides vulcani</name>
    <dbReference type="NCBI Taxonomy" id="1353158"/>
    <lineage>
        <taxon>Archaea</taxon>
        <taxon>Methanobacteriati</taxon>
        <taxon>Methanobacteriota</taxon>
        <taxon>Stenosarchaea group</taxon>
        <taxon>Methanomicrobia</taxon>
        <taxon>Methanosarcinales</taxon>
        <taxon>Methanosarcinaceae</taxon>
        <taxon>Methanococcoides</taxon>
    </lineage>
</organism>
<protein>
    <submittedName>
        <fullName evidence="1">Uncharacterized protein</fullName>
    </submittedName>
</protein>
<evidence type="ECO:0000313" key="2">
    <source>
        <dbReference type="Proteomes" id="UP000243338"/>
    </source>
</evidence>
<reference evidence="2" key="1">
    <citation type="submission" date="2016-10" db="EMBL/GenBank/DDBJ databases">
        <authorList>
            <person name="Varghese N."/>
            <person name="Submissions S."/>
        </authorList>
    </citation>
    <scope>NUCLEOTIDE SEQUENCE [LARGE SCALE GENOMIC DNA]</scope>
    <source>
        <strain evidence="2">SLH 33</strain>
    </source>
</reference>
<name>A0A1I0B124_9EURY</name>
<evidence type="ECO:0000313" key="1">
    <source>
        <dbReference type="EMBL" id="SET00427.1"/>
    </source>
</evidence>
<dbReference type="Proteomes" id="UP000243338">
    <property type="component" value="Unassembled WGS sequence"/>
</dbReference>
<sequence length="91" mass="10593">MELSEKETNGDIEIRVIASVALRYETQIRVRRDDTYIMLSGPEIEDNVYTYQTEINNSITNGTAFVYVTVYTVESERLTLSDDYIIDRDEQ</sequence>